<keyword evidence="2" id="KW-0808">Transferase</keyword>
<dbReference type="PANTHER" id="PTHR44068:SF11">
    <property type="entry name" value="GERANYL DIPHOSPHATE 2-C-METHYLTRANSFERASE"/>
    <property type="match status" value="1"/>
</dbReference>
<accession>A0ABN2ZTW4</accession>
<dbReference type="Pfam" id="PF13847">
    <property type="entry name" value="Methyltransf_31"/>
    <property type="match status" value="1"/>
</dbReference>
<evidence type="ECO:0000313" key="2">
    <source>
        <dbReference type="EMBL" id="GAA2147459.1"/>
    </source>
</evidence>
<dbReference type="CDD" id="cd02440">
    <property type="entry name" value="AdoMet_MTases"/>
    <property type="match status" value="1"/>
</dbReference>
<dbReference type="GO" id="GO:0008168">
    <property type="term" value="F:methyltransferase activity"/>
    <property type="evidence" value="ECO:0007669"/>
    <property type="project" value="UniProtKB-KW"/>
</dbReference>
<proteinExistence type="predicted"/>
<evidence type="ECO:0000259" key="1">
    <source>
        <dbReference type="Pfam" id="PF13847"/>
    </source>
</evidence>
<dbReference type="Gene3D" id="3.40.50.150">
    <property type="entry name" value="Vaccinia Virus protein VP39"/>
    <property type="match status" value="1"/>
</dbReference>
<dbReference type="SUPFAM" id="SSF53335">
    <property type="entry name" value="S-adenosyl-L-methionine-dependent methyltransferases"/>
    <property type="match status" value="1"/>
</dbReference>
<dbReference type="InterPro" id="IPR049645">
    <property type="entry name" value="GPPMT_Stmyces"/>
</dbReference>
<comment type="caution">
    <text evidence="2">The sequence shown here is derived from an EMBL/GenBank/DDBJ whole genome shotgun (WGS) entry which is preliminary data.</text>
</comment>
<dbReference type="GO" id="GO:0032259">
    <property type="term" value="P:methylation"/>
    <property type="evidence" value="ECO:0007669"/>
    <property type="project" value="UniProtKB-KW"/>
</dbReference>
<keyword evidence="3" id="KW-1185">Reference proteome</keyword>
<protein>
    <submittedName>
        <fullName evidence="2">Methyltransferase domain-containing protein</fullName>
    </submittedName>
</protein>
<organism evidence="2 3">
    <name type="scientific">Kitasatospora kazusensis</name>
    <dbReference type="NCBI Taxonomy" id="407974"/>
    <lineage>
        <taxon>Bacteria</taxon>
        <taxon>Bacillati</taxon>
        <taxon>Actinomycetota</taxon>
        <taxon>Actinomycetes</taxon>
        <taxon>Kitasatosporales</taxon>
        <taxon>Streptomycetaceae</taxon>
        <taxon>Kitasatospora</taxon>
    </lineage>
</organism>
<dbReference type="RefSeq" id="WP_344466605.1">
    <property type="nucleotide sequence ID" value="NZ_BAAANT010000021.1"/>
</dbReference>
<dbReference type="PANTHER" id="PTHR44068">
    <property type="entry name" value="ZGC:194242"/>
    <property type="match status" value="1"/>
</dbReference>
<evidence type="ECO:0000313" key="3">
    <source>
        <dbReference type="Proteomes" id="UP001422759"/>
    </source>
</evidence>
<dbReference type="InterPro" id="IPR029063">
    <property type="entry name" value="SAM-dependent_MTases_sf"/>
</dbReference>
<dbReference type="Proteomes" id="UP001422759">
    <property type="component" value="Unassembled WGS sequence"/>
</dbReference>
<dbReference type="InterPro" id="IPR050447">
    <property type="entry name" value="Erg6_SMT_methyltransf"/>
</dbReference>
<dbReference type="EMBL" id="BAAANT010000021">
    <property type="protein sequence ID" value="GAA2147459.1"/>
    <property type="molecule type" value="Genomic_DNA"/>
</dbReference>
<reference evidence="2 3" key="1">
    <citation type="journal article" date="2019" name="Int. J. Syst. Evol. Microbiol.">
        <title>The Global Catalogue of Microorganisms (GCM) 10K type strain sequencing project: providing services to taxonomists for standard genome sequencing and annotation.</title>
        <authorList>
            <consortium name="The Broad Institute Genomics Platform"/>
            <consortium name="The Broad Institute Genome Sequencing Center for Infectious Disease"/>
            <person name="Wu L."/>
            <person name="Ma J."/>
        </authorList>
    </citation>
    <scope>NUCLEOTIDE SEQUENCE [LARGE SCALE GENOMIC DNA]</scope>
    <source>
        <strain evidence="2 3">JCM 14560</strain>
    </source>
</reference>
<name>A0ABN2ZTW4_9ACTN</name>
<dbReference type="NCBIfam" id="NF041943">
    <property type="entry name" value="GPPMT_Stmyces"/>
    <property type="match status" value="1"/>
</dbReference>
<sequence>MTTLDTPSPVLTTRYQQSVADYWNEEKDPVNIRLGDVTGTYHHHYGIGAVDHTALEGPEETREERVIAEMHRLEIAQADFLLDQLGEVGPDDRILDAGSGRGGTSFMANLRFGSRGDGISISEEQVKFANQQAEQRGVADKVAFHFRNMLDNGFPDAAFRSVWNNESTMYVDLYELFAEHARVLKPGGRYVTITGCFNDVHGRQPSRAVSQIDAHYICDIHPRSAYFAAMAANNLLPISVVDLTAATIPYWELRAGSSVATGIESAFLTAYKEGSFQYLMIAADKV</sequence>
<dbReference type="InterPro" id="IPR025714">
    <property type="entry name" value="Methyltranfer_dom"/>
</dbReference>
<feature type="domain" description="Methyltransferase" evidence="1">
    <location>
        <begin position="91"/>
        <end position="200"/>
    </location>
</feature>
<keyword evidence="2" id="KW-0489">Methyltransferase</keyword>
<gene>
    <name evidence="2" type="ORF">GCM10009760_38400</name>
</gene>